<keyword evidence="4 6" id="KW-0975">Bacterial flagellum</keyword>
<dbReference type="InterPro" id="IPR010930">
    <property type="entry name" value="Flg_bb/hook_C_dom"/>
</dbReference>
<dbReference type="STRING" id="28034.BFX07_00820"/>
<name>A0A1W1WED0_SULTA</name>
<dbReference type="NCBIfam" id="TIGR01395">
    <property type="entry name" value="FlgC"/>
    <property type="match status" value="1"/>
</dbReference>
<evidence type="ECO:0000256" key="6">
    <source>
        <dbReference type="RuleBase" id="RU362062"/>
    </source>
</evidence>
<dbReference type="GO" id="GO:0030694">
    <property type="term" value="C:bacterial-type flagellum basal body, rod"/>
    <property type="evidence" value="ECO:0007669"/>
    <property type="project" value="UniProtKB-UniRule"/>
</dbReference>
<dbReference type="AlphaFoldDB" id="A0A1W1WED0"/>
<organism evidence="9 10">
    <name type="scientific">Sulfobacillus thermosulfidooxidans (strain DSM 9293 / VKM B-1269 / AT-1)</name>
    <dbReference type="NCBI Taxonomy" id="929705"/>
    <lineage>
        <taxon>Bacteria</taxon>
        <taxon>Bacillati</taxon>
        <taxon>Bacillota</taxon>
        <taxon>Clostridia</taxon>
        <taxon>Eubacteriales</taxon>
        <taxon>Clostridiales Family XVII. Incertae Sedis</taxon>
        <taxon>Sulfobacillus</taxon>
    </lineage>
</organism>
<dbReference type="EMBL" id="FWWY01000001">
    <property type="protein sequence ID" value="SMC04562.1"/>
    <property type="molecule type" value="Genomic_DNA"/>
</dbReference>
<dbReference type="OrthoDB" id="9794148at2"/>
<dbReference type="Pfam" id="PF00460">
    <property type="entry name" value="Flg_bb_rod"/>
    <property type="match status" value="1"/>
</dbReference>
<gene>
    <name evidence="9" type="ORF">SAMN00768000_1720</name>
</gene>
<feature type="domain" description="Flagellar basal body rod protein N-terminal" evidence="7">
    <location>
        <begin position="5"/>
        <end position="32"/>
    </location>
</feature>
<comment type="subunit">
    <text evidence="5 6">The basal body constitutes a major portion of the flagellar organelle and consists of four rings (L,P,S, and M) mounted on a central rod. The rod consists of about 26 subunits of FlgG in the distal portion, and FlgB, FlgC and FlgF are thought to build up the proximal portion of the rod with about 6 subunits each.</text>
</comment>
<feature type="domain" description="Flagellar basal-body/hook protein C-terminal" evidence="8">
    <location>
        <begin position="90"/>
        <end position="135"/>
    </location>
</feature>
<evidence type="ECO:0000259" key="7">
    <source>
        <dbReference type="Pfam" id="PF00460"/>
    </source>
</evidence>
<evidence type="ECO:0000256" key="2">
    <source>
        <dbReference type="ARBA" id="ARBA00009677"/>
    </source>
</evidence>
<dbReference type="InterPro" id="IPR001444">
    <property type="entry name" value="Flag_bb_rod_N"/>
</dbReference>
<sequence>MFDALNITASALSAESLRLDLVANNLANATTTKTVTGFPYQSESAILAEAPAPSNGPYRGIGQGVVVKAILDSQAPFPKVYDPTSPLANAQGYVLESNVNLSTQMVDMAEASQAYQANANAFSADKNMILKALTLGA</sequence>
<dbReference type="PANTHER" id="PTHR30435:SF2">
    <property type="entry name" value="FLAGELLAR BASAL-BODY ROD PROTEIN FLGC"/>
    <property type="match status" value="1"/>
</dbReference>
<evidence type="ECO:0000256" key="5">
    <source>
        <dbReference type="ARBA" id="ARBA00025933"/>
    </source>
</evidence>
<dbReference type="RefSeq" id="WP_020375745.1">
    <property type="nucleotide sequence ID" value="NZ_FWWY01000001.1"/>
</dbReference>
<protein>
    <recommendedName>
        <fullName evidence="3 6">Flagellar basal-body rod protein FlgC</fullName>
    </recommendedName>
</protein>
<reference evidence="10" key="1">
    <citation type="submission" date="2017-04" db="EMBL/GenBank/DDBJ databases">
        <authorList>
            <person name="Varghese N."/>
            <person name="Submissions S."/>
        </authorList>
    </citation>
    <scope>NUCLEOTIDE SEQUENCE [LARGE SCALE GENOMIC DNA]</scope>
    <source>
        <strain evidence="10">DSM 9293</strain>
    </source>
</reference>
<dbReference type="GO" id="GO:0071978">
    <property type="term" value="P:bacterial-type flagellum-dependent swarming motility"/>
    <property type="evidence" value="ECO:0007669"/>
    <property type="project" value="TreeGrafter"/>
</dbReference>
<keyword evidence="9" id="KW-0969">Cilium</keyword>
<keyword evidence="9" id="KW-0966">Cell projection</keyword>
<evidence type="ECO:0000256" key="3">
    <source>
        <dbReference type="ARBA" id="ARBA00017941"/>
    </source>
</evidence>
<evidence type="ECO:0000313" key="10">
    <source>
        <dbReference type="Proteomes" id="UP000192660"/>
    </source>
</evidence>
<keyword evidence="9" id="KW-0282">Flagellum</keyword>
<keyword evidence="10" id="KW-1185">Reference proteome</keyword>
<dbReference type="PANTHER" id="PTHR30435">
    <property type="entry name" value="FLAGELLAR PROTEIN"/>
    <property type="match status" value="1"/>
</dbReference>
<proteinExistence type="inferred from homology"/>
<comment type="subcellular location">
    <subcellularLocation>
        <location evidence="1 6">Bacterial flagellum basal body</location>
    </subcellularLocation>
</comment>
<evidence type="ECO:0000313" key="9">
    <source>
        <dbReference type="EMBL" id="SMC04562.1"/>
    </source>
</evidence>
<dbReference type="InterPro" id="IPR006299">
    <property type="entry name" value="FlgC"/>
</dbReference>
<accession>A0A1W1WED0</accession>
<evidence type="ECO:0000256" key="4">
    <source>
        <dbReference type="ARBA" id="ARBA00023143"/>
    </source>
</evidence>
<dbReference type="Proteomes" id="UP000192660">
    <property type="component" value="Unassembled WGS sequence"/>
</dbReference>
<evidence type="ECO:0000256" key="1">
    <source>
        <dbReference type="ARBA" id="ARBA00004117"/>
    </source>
</evidence>
<comment type="similarity">
    <text evidence="2">Belongs to the flagella basal body rod proteins family.</text>
</comment>
<dbReference type="Pfam" id="PF06429">
    <property type="entry name" value="Flg_bbr_C"/>
    <property type="match status" value="1"/>
</dbReference>
<evidence type="ECO:0000259" key="8">
    <source>
        <dbReference type="Pfam" id="PF06429"/>
    </source>
</evidence>